<gene>
    <name evidence="1" type="ORF">NYM_LOCUS28631</name>
</gene>
<protein>
    <submittedName>
        <fullName evidence="1">Uncharacterized protein</fullName>
    </submittedName>
</protein>
<organism evidence="1">
    <name type="scientific">Nymphaea colorata</name>
    <name type="common">pocket water lily</name>
    <dbReference type="NCBI Taxonomy" id="210225"/>
    <lineage>
        <taxon>Eukaryota</taxon>
        <taxon>Viridiplantae</taxon>
        <taxon>Streptophyta</taxon>
        <taxon>Embryophyta</taxon>
        <taxon>Tracheophyta</taxon>
        <taxon>Spermatophyta</taxon>
        <taxon>Magnoliopsida</taxon>
        <taxon>Nymphaeales</taxon>
        <taxon>Nymphaeaceae</taxon>
        <taxon>Nymphaea</taxon>
    </lineage>
</organism>
<proteinExistence type="predicted"/>
<sequence length="161" mass="17857">MDGPEWLNGQMDLDDRVEFPVLGKFADIIHAGGDVCEHDHRSIMEVNRGKASMDGLNETRTQQGSGHRSGLQGWASVVAGSQETELDDCPAVTVDRTGDEPTVVFSTEAYQKMEDIYRFAAVAGFYGGRSITSMDYRYVFQTLRKLWVNVVCPKFSVIGNV</sequence>
<accession>A0A5K1H7A8</accession>
<dbReference type="AlphaFoldDB" id="A0A5K1H7A8"/>
<name>A0A5K1H7A8_9MAGN</name>
<reference evidence="1" key="1">
    <citation type="submission" date="2019-09" db="EMBL/GenBank/DDBJ databases">
        <authorList>
            <person name="Zhang L."/>
        </authorList>
    </citation>
    <scope>NUCLEOTIDE SEQUENCE</scope>
</reference>
<evidence type="ECO:0000313" key="1">
    <source>
        <dbReference type="EMBL" id="VVW82668.1"/>
    </source>
</evidence>
<dbReference type="EMBL" id="LR721790">
    <property type="protein sequence ID" value="VVW82668.1"/>
    <property type="molecule type" value="Genomic_DNA"/>
</dbReference>